<dbReference type="EMBL" id="WXWW01000231">
    <property type="protein sequence ID" value="NAW66723.1"/>
    <property type="molecule type" value="Genomic_DNA"/>
</dbReference>
<name>A0A7X5ATQ5_9GAMM</name>
<dbReference type="Proteomes" id="UP000465712">
    <property type="component" value="Unassembled WGS sequence"/>
</dbReference>
<evidence type="ECO:0000313" key="2">
    <source>
        <dbReference type="Proteomes" id="UP000465712"/>
    </source>
</evidence>
<gene>
    <name evidence="1" type="ORF">CAG72_16110</name>
</gene>
<sequence>MVGLNTQMVVDTEFLEKFQHLPDELNKAVRRAIRTVNHWFKAVTMAELGFELNIEAKSFRTRFRVYQSGRTSKLWVGVRKIGVHRLGKPVQTKSGVQVGEHFYDGAFINPMDSDQLLVFRRTMKGRKSIRLVTMDISDQAEEIIESYLPELNRKFEEHFHREFRYVLSGAQ</sequence>
<reference evidence="1 2" key="1">
    <citation type="submission" date="2017-05" db="EMBL/GenBank/DDBJ databases">
        <title>High clonality and local adaptation shapes Vibrionaceae linages within an endangered oasis.</title>
        <authorList>
            <person name="Vazquez-Rosas-Landa M."/>
        </authorList>
    </citation>
    <scope>NUCLEOTIDE SEQUENCE [LARGE SCALE GENOMIC DNA]</scope>
    <source>
        <strain evidence="1 2">P46_P4S1P180</strain>
    </source>
</reference>
<dbReference type="RefSeq" id="WP_161446218.1">
    <property type="nucleotide sequence ID" value="NZ_WXWW01000231.1"/>
</dbReference>
<proteinExistence type="predicted"/>
<accession>A0A7X5ATQ5</accession>
<dbReference type="AlphaFoldDB" id="A0A7X5ATQ5"/>
<comment type="caution">
    <text evidence="1">The sequence shown here is derived from an EMBL/GenBank/DDBJ whole genome shotgun (WGS) entry which is preliminary data.</text>
</comment>
<evidence type="ECO:0000313" key="1">
    <source>
        <dbReference type="EMBL" id="NAW66723.1"/>
    </source>
</evidence>
<protein>
    <submittedName>
        <fullName evidence="1">Phage tail protein</fullName>
    </submittedName>
</protein>
<organism evidence="1 2">
    <name type="scientific">Photobacterium halotolerans</name>
    <dbReference type="NCBI Taxonomy" id="265726"/>
    <lineage>
        <taxon>Bacteria</taxon>
        <taxon>Pseudomonadati</taxon>
        <taxon>Pseudomonadota</taxon>
        <taxon>Gammaproteobacteria</taxon>
        <taxon>Vibrionales</taxon>
        <taxon>Vibrionaceae</taxon>
        <taxon>Photobacterium</taxon>
    </lineage>
</organism>